<sequence length="411" mass="41425" precursor="true">MKIWSQSLAALMGCLVLGGTALADNAAVAASDATVVTTTMQDEVDQLPADNVAYFAANRQVKVKLDLLAALQDEKAELENALVTVVRPDGTASDYVPNADGIVTIDNVQKGVHALTSSSDRIHGTIATYFTEQQGVDQADPLALANQPAPLQMTMLKVKSDDLRSAIDNVRGLTSTDSGFGGDVNAGQAYNYRVSLGDDGLLRGRIVLLTRDSSISAGGVDVTIYFNGRAVGSTVSDDQGNFQMSGLRSGVHGIVASGPAGFAAFAFEAIGPSDVAMVSKSGQTLVAAEAVAVDVLPVVLVPPKMVQPVVDAITRYYPNLNEPLTSADGAAIADAPVGAPIGPMAGGFSPAPYGSSPMGGGGGGFSGGGAGGGSGLIGLAGLGVIGAVIATTSDDDNNAITPPQPVSPALP</sequence>
<name>A0A517NBZ3_9BACT</name>
<evidence type="ECO:0008006" key="4">
    <source>
        <dbReference type="Google" id="ProtNLM"/>
    </source>
</evidence>
<protein>
    <recommendedName>
        <fullName evidence="4">Cna protein B-type domain protein</fullName>
    </recommendedName>
</protein>
<feature type="signal peptide" evidence="1">
    <location>
        <begin position="1"/>
        <end position="23"/>
    </location>
</feature>
<dbReference type="EMBL" id="CP036525">
    <property type="protein sequence ID" value="QDT04528.1"/>
    <property type="molecule type" value="Genomic_DNA"/>
</dbReference>
<proteinExistence type="predicted"/>
<dbReference type="Proteomes" id="UP000318538">
    <property type="component" value="Chromosome"/>
</dbReference>
<keyword evidence="1" id="KW-0732">Signal</keyword>
<feature type="chain" id="PRO_5022055543" description="Cna protein B-type domain protein" evidence="1">
    <location>
        <begin position="24"/>
        <end position="411"/>
    </location>
</feature>
<evidence type="ECO:0000313" key="2">
    <source>
        <dbReference type="EMBL" id="QDT04528.1"/>
    </source>
</evidence>
<dbReference type="RefSeq" id="WP_145170183.1">
    <property type="nucleotide sequence ID" value="NZ_CP036525.1"/>
</dbReference>
<keyword evidence="3" id="KW-1185">Reference proteome</keyword>
<gene>
    <name evidence="2" type="ORF">K227x_29200</name>
</gene>
<evidence type="ECO:0000256" key="1">
    <source>
        <dbReference type="SAM" id="SignalP"/>
    </source>
</evidence>
<organism evidence="2 3">
    <name type="scientific">Rubripirellula lacrimiformis</name>
    <dbReference type="NCBI Taxonomy" id="1930273"/>
    <lineage>
        <taxon>Bacteria</taxon>
        <taxon>Pseudomonadati</taxon>
        <taxon>Planctomycetota</taxon>
        <taxon>Planctomycetia</taxon>
        <taxon>Pirellulales</taxon>
        <taxon>Pirellulaceae</taxon>
        <taxon>Rubripirellula</taxon>
    </lineage>
</organism>
<accession>A0A517NBZ3</accession>
<reference evidence="2 3" key="1">
    <citation type="submission" date="2019-02" db="EMBL/GenBank/DDBJ databases">
        <title>Deep-cultivation of Planctomycetes and their phenomic and genomic characterization uncovers novel biology.</title>
        <authorList>
            <person name="Wiegand S."/>
            <person name="Jogler M."/>
            <person name="Boedeker C."/>
            <person name="Pinto D."/>
            <person name="Vollmers J."/>
            <person name="Rivas-Marin E."/>
            <person name="Kohn T."/>
            <person name="Peeters S.H."/>
            <person name="Heuer A."/>
            <person name="Rast P."/>
            <person name="Oberbeckmann S."/>
            <person name="Bunk B."/>
            <person name="Jeske O."/>
            <person name="Meyerdierks A."/>
            <person name="Storesund J.E."/>
            <person name="Kallscheuer N."/>
            <person name="Luecker S."/>
            <person name="Lage O.M."/>
            <person name="Pohl T."/>
            <person name="Merkel B.J."/>
            <person name="Hornburger P."/>
            <person name="Mueller R.-W."/>
            <person name="Bruemmer F."/>
            <person name="Labrenz M."/>
            <person name="Spormann A.M."/>
            <person name="Op den Camp H."/>
            <person name="Overmann J."/>
            <person name="Amann R."/>
            <person name="Jetten M.S.M."/>
            <person name="Mascher T."/>
            <person name="Medema M.H."/>
            <person name="Devos D.P."/>
            <person name="Kaster A.-K."/>
            <person name="Ovreas L."/>
            <person name="Rohde M."/>
            <person name="Galperin M.Y."/>
            <person name="Jogler C."/>
        </authorList>
    </citation>
    <scope>NUCLEOTIDE SEQUENCE [LARGE SCALE GENOMIC DNA]</scope>
    <source>
        <strain evidence="2 3">K22_7</strain>
    </source>
</reference>
<evidence type="ECO:0000313" key="3">
    <source>
        <dbReference type="Proteomes" id="UP000318538"/>
    </source>
</evidence>
<dbReference type="SUPFAM" id="SSF49478">
    <property type="entry name" value="Cna protein B-type domain"/>
    <property type="match status" value="1"/>
</dbReference>
<dbReference type="KEGG" id="rlc:K227x_29200"/>
<dbReference type="OrthoDB" id="277212at2"/>
<dbReference type="AlphaFoldDB" id="A0A517NBZ3"/>